<evidence type="ECO:0000256" key="6">
    <source>
        <dbReference type="SAM" id="MobiDB-lite"/>
    </source>
</evidence>
<dbReference type="Gene3D" id="2.40.50.140">
    <property type="entry name" value="Nucleic acid-binding proteins"/>
    <property type="match status" value="1"/>
</dbReference>
<dbReference type="GO" id="GO:0003677">
    <property type="term" value="F:DNA binding"/>
    <property type="evidence" value="ECO:0007669"/>
    <property type="project" value="InterPro"/>
</dbReference>
<proteinExistence type="inferred from homology"/>
<dbReference type="EMBL" id="CP051143">
    <property type="protein sequence ID" value="QIX01603.1"/>
    <property type="molecule type" value="Genomic_DNA"/>
</dbReference>
<dbReference type="Proteomes" id="UP000503462">
    <property type="component" value="Chromosome 5"/>
</dbReference>
<dbReference type="InterPro" id="IPR029710">
    <property type="entry name" value="LIG4"/>
</dbReference>
<reference evidence="8 9" key="1">
    <citation type="journal article" date="2016" name="Sci. Rep.">
        <title>Peltaster fructicola genome reveals evolution from an invasive phytopathogen to an ectophytic parasite.</title>
        <authorList>
            <person name="Xu C."/>
            <person name="Chen H."/>
            <person name="Gleason M.L."/>
            <person name="Xu J.R."/>
            <person name="Liu H."/>
            <person name="Zhang R."/>
            <person name="Sun G."/>
        </authorList>
    </citation>
    <scope>NUCLEOTIDE SEQUENCE [LARGE SCALE GENOMIC DNA]</scope>
    <source>
        <strain evidence="8 9">LNHT1506</strain>
    </source>
</reference>
<feature type="compositionally biased region" description="Polar residues" evidence="6">
    <location>
        <begin position="691"/>
        <end position="711"/>
    </location>
</feature>
<dbReference type="Pfam" id="PF04675">
    <property type="entry name" value="DNA_ligase_A_N"/>
    <property type="match status" value="1"/>
</dbReference>
<organism evidence="8 9">
    <name type="scientific">Peltaster fructicola</name>
    <dbReference type="NCBI Taxonomy" id="286661"/>
    <lineage>
        <taxon>Eukaryota</taxon>
        <taxon>Fungi</taxon>
        <taxon>Dikarya</taxon>
        <taxon>Ascomycota</taxon>
        <taxon>Pezizomycotina</taxon>
        <taxon>Dothideomycetes</taxon>
        <taxon>Dothideomycetes incertae sedis</taxon>
        <taxon>Peltaster</taxon>
    </lineage>
</organism>
<evidence type="ECO:0000256" key="4">
    <source>
        <dbReference type="ARBA" id="ARBA00022840"/>
    </source>
</evidence>
<evidence type="ECO:0000256" key="3">
    <source>
        <dbReference type="ARBA" id="ARBA00022741"/>
    </source>
</evidence>
<dbReference type="GO" id="GO:0005524">
    <property type="term" value="F:ATP binding"/>
    <property type="evidence" value="ECO:0007669"/>
    <property type="project" value="UniProtKB-KW"/>
</dbReference>
<keyword evidence="9" id="KW-1185">Reference proteome</keyword>
<evidence type="ECO:0000313" key="9">
    <source>
        <dbReference type="Proteomes" id="UP000503462"/>
    </source>
</evidence>
<evidence type="ECO:0000259" key="7">
    <source>
        <dbReference type="PROSITE" id="PS50160"/>
    </source>
</evidence>
<dbReference type="OrthoDB" id="2160351at2759"/>
<feature type="domain" description="ATP-dependent DNA ligase family profile" evidence="7">
    <location>
        <begin position="395"/>
        <end position="515"/>
    </location>
</feature>
<dbReference type="SUPFAM" id="SSF56091">
    <property type="entry name" value="DNA ligase/mRNA capping enzyme, catalytic domain"/>
    <property type="match status" value="1"/>
</dbReference>
<feature type="compositionally biased region" description="Polar residues" evidence="6">
    <location>
        <begin position="743"/>
        <end position="759"/>
    </location>
</feature>
<dbReference type="GO" id="GO:0006310">
    <property type="term" value="P:DNA recombination"/>
    <property type="evidence" value="ECO:0007669"/>
    <property type="project" value="InterPro"/>
</dbReference>
<evidence type="ECO:0000256" key="5">
    <source>
        <dbReference type="ARBA" id="ARBA00023242"/>
    </source>
</evidence>
<dbReference type="InterPro" id="IPR012340">
    <property type="entry name" value="NA-bd_OB-fold"/>
</dbReference>
<keyword evidence="2" id="KW-0436">Ligase</keyword>
<feature type="region of interest" description="Disordered" evidence="6">
    <location>
        <begin position="687"/>
        <end position="730"/>
    </location>
</feature>
<feature type="region of interest" description="Disordered" evidence="6">
    <location>
        <begin position="782"/>
        <end position="811"/>
    </location>
</feature>
<sequence length="970" mass="109067">MALAFSEVCAFFEYLEVLETAQPALLPADKSDRLKSTTEAWFKSHRNVLDKLDTPSAIALLSTLLPEKRPDRVYGTQTTSLGRILSRSLGLGTAQSRALLAYKEPGRGDLATCLQRVIDRGGPPAFPKVSLVEVDKLLTWLASQCRFSDPSLLLQPPSSSEVRDRYFGTVFKRLPGKDAKWLVRLILKDLSPVVVDERLVLKCFHFLLPDLLRFQQNLPEAISSLRADFKQFSSTTDHRSERLLRIHASSSLKPLINTKVSRPEFTKARSIEHCLRMLGSYSWVIERKYDGEYAEIHIDLTRSRTPAECIKIFAKSGKDATQDRIGIHNTLVECLRLSKSGCKIKQKAILLGELVAWSDTTRAVLPFEELRKHVTRSGVSIGTARDDMPQPHEHLCIVFFDLLLLDDDVVMSRSIEKRRQLLKTLYDKIPGRAKSADWKEVKFDQTEQCQRRLMEQFAASNAQGCEGLVFKPCGLPYYSIEHDPGRHFHGYIKLKKDYIAGLGDEADFAVVGASYNAQEAAKSRLHNLRWTEFYLGTMLNKEQVLRYGQRPRIKIIGSISQHHCIPPVILETINKTCVFGAISFAEHQSLPNFDIERGLQHRIDSIFETPLVFEVLGSGFVKPSNCDYFMLRHPRVTKLHQDRSWKECIGFDELQQMAAESRETGTASESQENRKHLALLEKTMKKKFERQTTSTPGSERTTATTQSTMQISPKRATNGVTSLSPSKRTPLADVGVNVQTVAANTPDAPSNRTTPISRSLRSKKRTTGDTIVERAAKQMRPLKANSTMTTSSGFRGSSNTSKLPRTPSASTNRALLHRQRLACIETYCPFAQAVVYLTSCIASTPYISQDLLAMHDVCTTTFWQDWARHLDDDGGSSPLVDESQAYPGMRRIVLVEVNREAAFQRVLHLLQEGGASTALTSEIEIWDWRVLEDLKAHATKQSTIAQHMIGVIRWNEETGSSSFEALLGRA</sequence>
<evidence type="ECO:0000256" key="2">
    <source>
        <dbReference type="ARBA" id="ARBA00022598"/>
    </source>
</evidence>
<feature type="region of interest" description="Disordered" evidence="6">
    <location>
        <begin position="743"/>
        <end position="766"/>
    </location>
</feature>
<dbReference type="InterPro" id="IPR036599">
    <property type="entry name" value="DNA_ligase_N_sf"/>
</dbReference>
<evidence type="ECO:0000256" key="1">
    <source>
        <dbReference type="ARBA" id="ARBA00007572"/>
    </source>
</evidence>
<feature type="compositionally biased region" description="Polar residues" evidence="6">
    <location>
        <begin position="784"/>
        <end position="811"/>
    </location>
</feature>
<keyword evidence="3" id="KW-0547">Nucleotide-binding</keyword>
<dbReference type="GO" id="GO:0006303">
    <property type="term" value="P:double-strand break repair via nonhomologous end joining"/>
    <property type="evidence" value="ECO:0007669"/>
    <property type="project" value="TreeGrafter"/>
</dbReference>
<comment type="similarity">
    <text evidence="1">Belongs to the ATP-dependent DNA ligase family.</text>
</comment>
<dbReference type="AlphaFoldDB" id="A0A6H0Y3M9"/>
<keyword evidence="5" id="KW-0539">Nucleus</keyword>
<dbReference type="GO" id="GO:0006297">
    <property type="term" value="P:nucleotide-excision repair, DNA gap filling"/>
    <property type="evidence" value="ECO:0007669"/>
    <property type="project" value="TreeGrafter"/>
</dbReference>
<dbReference type="GO" id="GO:0032807">
    <property type="term" value="C:DNA ligase IV complex"/>
    <property type="evidence" value="ECO:0007669"/>
    <property type="project" value="TreeGrafter"/>
</dbReference>
<accession>A0A6H0Y3M9</accession>
<gene>
    <name evidence="8" type="ORF">AMS68_007120</name>
</gene>
<dbReference type="PANTHER" id="PTHR45997">
    <property type="entry name" value="DNA LIGASE 4"/>
    <property type="match status" value="1"/>
</dbReference>
<dbReference type="Gene3D" id="3.30.470.30">
    <property type="entry name" value="DNA ligase/mRNA capping enzyme"/>
    <property type="match status" value="1"/>
</dbReference>
<dbReference type="GO" id="GO:0003910">
    <property type="term" value="F:DNA ligase (ATP) activity"/>
    <property type="evidence" value="ECO:0007669"/>
    <property type="project" value="InterPro"/>
</dbReference>
<dbReference type="InterPro" id="IPR012310">
    <property type="entry name" value="DNA_ligase_ATP-dep_cent"/>
</dbReference>
<dbReference type="Pfam" id="PF01068">
    <property type="entry name" value="DNA_ligase_A_M"/>
    <property type="match status" value="1"/>
</dbReference>
<dbReference type="Gene3D" id="1.10.3260.10">
    <property type="entry name" value="DNA ligase, ATP-dependent, N-terminal domain"/>
    <property type="match status" value="1"/>
</dbReference>
<feature type="compositionally biased region" description="Polar residues" evidence="6">
    <location>
        <begin position="718"/>
        <end position="727"/>
    </location>
</feature>
<dbReference type="PANTHER" id="PTHR45997:SF2">
    <property type="entry name" value="ATP DEPENDENT DNA LIGASE DOMAIN PROTEIN (AFU_ORTHOLOGUE AFUA_5G02430)"/>
    <property type="match status" value="1"/>
</dbReference>
<evidence type="ECO:0000313" key="8">
    <source>
        <dbReference type="EMBL" id="QIX01603.1"/>
    </source>
</evidence>
<dbReference type="PROSITE" id="PS50160">
    <property type="entry name" value="DNA_LIGASE_A3"/>
    <property type="match status" value="1"/>
</dbReference>
<protein>
    <recommendedName>
        <fullName evidence="7">ATP-dependent DNA ligase family profile domain-containing protein</fullName>
    </recommendedName>
</protein>
<dbReference type="InterPro" id="IPR012308">
    <property type="entry name" value="DNA_ligase_ATP-dep_N"/>
</dbReference>
<keyword evidence="4" id="KW-0067">ATP-binding</keyword>
<name>A0A6H0Y3M9_9PEZI</name>